<evidence type="ECO:0000313" key="1">
    <source>
        <dbReference type="EMBL" id="EEF39837.1"/>
    </source>
</evidence>
<evidence type="ECO:0000313" key="2">
    <source>
        <dbReference type="Proteomes" id="UP000008311"/>
    </source>
</evidence>
<sequence length="105" mass="11822">MAVLPLIENANKENIPPLCSVQPVTLVSKPPQSCIKRRLRKPLEDITNLLNHKPIRSIQVPQNRIPVYISSSLTCKGKCGKRRAGSYIDSKSKKTHVVFTSKNFR</sequence>
<dbReference type="EMBL" id="EQ973895">
    <property type="protein sequence ID" value="EEF39837.1"/>
    <property type="molecule type" value="Genomic_DNA"/>
</dbReference>
<organism evidence="1 2">
    <name type="scientific">Ricinus communis</name>
    <name type="common">Castor bean</name>
    <dbReference type="NCBI Taxonomy" id="3988"/>
    <lineage>
        <taxon>Eukaryota</taxon>
        <taxon>Viridiplantae</taxon>
        <taxon>Streptophyta</taxon>
        <taxon>Embryophyta</taxon>
        <taxon>Tracheophyta</taxon>
        <taxon>Spermatophyta</taxon>
        <taxon>Magnoliopsida</taxon>
        <taxon>eudicotyledons</taxon>
        <taxon>Gunneridae</taxon>
        <taxon>Pentapetalae</taxon>
        <taxon>rosids</taxon>
        <taxon>fabids</taxon>
        <taxon>Malpighiales</taxon>
        <taxon>Euphorbiaceae</taxon>
        <taxon>Acalyphoideae</taxon>
        <taxon>Acalypheae</taxon>
        <taxon>Ricinus</taxon>
    </lineage>
</organism>
<protein>
    <submittedName>
        <fullName evidence="1">Uncharacterized protein</fullName>
    </submittedName>
</protein>
<dbReference type="Proteomes" id="UP000008311">
    <property type="component" value="Unassembled WGS sequence"/>
</dbReference>
<proteinExistence type="predicted"/>
<dbReference type="AlphaFoldDB" id="B9S968"/>
<keyword evidence="2" id="KW-1185">Reference proteome</keyword>
<dbReference type="eggNOG" id="ENOG502SVXT">
    <property type="taxonomic scope" value="Eukaryota"/>
</dbReference>
<gene>
    <name evidence="1" type="ORF">RCOM_1013820</name>
</gene>
<dbReference type="InParanoid" id="B9S968"/>
<reference evidence="2" key="1">
    <citation type="journal article" date="2010" name="Nat. Biotechnol.">
        <title>Draft genome sequence of the oilseed species Ricinus communis.</title>
        <authorList>
            <person name="Chan A.P."/>
            <person name="Crabtree J."/>
            <person name="Zhao Q."/>
            <person name="Lorenzi H."/>
            <person name="Orvis J."/>
            <person name="Puiu D."/>
            <person name="Melake-Berhan A."/>
            <person name="Jones K.M."/>
            <person name="Redman J."/>
            <person name="Chen G."/>
            <person name="Cahoon E.B."/>
            <person name="Gedil M."/>
            <person name="Stanke M."/>
            <person name="Haas B.J."/>
            <person name="Wortman J.R."/>
            <person name="Fraser-Liggett C.M."/>
            <person name="Ravel J."/>
            <person name="Rabinowicz P.D."/>
        </authorList>
    </citation>
    <scope>NUCLEOTIDE SEQUENCE [LARGE SCALE GENOMIC DNA]</scope>
    <source>
        <strain evidence="2">cv. Hale</strain>
    </source>
</reference>
<name>B9S968_RICCO</name>
<accession>B9S968</accession>